<evidence type="ECO:0000313" key="2">
    <source>
        <dbReference type="EMBL" id="KXA11306.1"/>
    </source>
</evidence>
<proteinExistence type="predicted"/>
<evidence type="ECO:0000313" key="3">
    <source>
        <dbReference type="Proteomes" id="UP000070646"/>
    </source>
</evidence>
<dbReference type="EMBL" id="LRPU01000087">
    <property type="protein sequence ID" value="KXA11306.1"/>
    <property type="molecule type" value="Genomic_DNA"/>
</dbReference>
<reference evidence="2 3" key="1">
    <citation type="submission" date="2016-01" db="EMBL/GenBank/DDBJ databases">
        <authorList>
            <person name="Oliw E.H."/>
        </authorList>
    </citation>
    <scope>NUCLEOTIDE SEQUENCE [LARGE SCALE GENOMIC DNA]</scope>
    <source>
        <strain evidence="2 3">MJR7757A</strain>
    </source>
</reference>
<dbReference type="Proteomes" id="UP000070646">
    <property type="component" value="Unassembled WGS sequence"/>
</dbReference>
<feature type="transmembrane region" description="Helical" evidence="1">
    <location>
        <begin position="209"/>
        <end position="228"/>
    </location>
</feature>
<accession>A0A133N4U6</accession>
<dbReference type="AlphaFoldDB" id="A0A133N4U6"/>
<feature type="transmembrane region" description="Helical" evidence="1">
    <location>
        <begin position="74"/>
        <end position="92"/>
    </location>
</feature>
<feature type="transmembrane region" description="Helical" evidence="1">
    <location>
        <begin position="121"/>
        <end position="144"/>
    </location>
</feature>
<gene>
    <name evidence="2" type="ORF">HMPREF3222_01774</name>
</gene>
<dbReference type="RefSeq" id="WP_060795903.1">
    <property type="nucleotide sequence ID" value="NZ_KQ956228.1"/>
</dbReference>
<organism evidence="2 3">
    <name type="scientific">Clostridium perfringens</name>
    <dbReference type="NCBI Taxonomy" id="1502"/>
    <lineage>
        <taxon>Bacteria</taxon>
        <taxon>Bacillati</taxon>
        <taxon>Bacillota</taxon>
        <taxon>Clostridia</taxon>
        <taxon>Eubacteriales</taxon>
        <taxon>Clostridiaceae</taxon>
        <taxon>Clostridium</taxon>
    </lineage>
</organism>
<feature type="transmembrane region" description="Helical" evidence="1">
    <location>
        <begin position="177"/>
        <end position="200"/>
    </location>
</feature>
<sequence length="267" mass="31537">MSKKNKFLSLLQYEASRNFIIILLNSLITMMFTIFIYCRNIFSFVDGINWRIAPEEFIHGIALRNLGINNETTYTFFLEFLLVLIFSIFIWAREFYFEHKTSYRTLSLPVKRFNFILSKSLVVWLFFAMFLLGQFFSIIINWFILRVKVGSSVNIGVNYLSKALFNNIRYDFISMNIANLVVMFIIIFAISLVGALVVFLKQSFGVRGIIFWILYVAFSIWIFLYIPVFKLHLFAIEFLLLYTIGLLIYIGITFWINNYLINKKVNV</sequence>
<keyword evidence="1" id="KW-0812">Transmembrane</keyword>
<dbReference type="PATRIC" id="fig|1502.174.peg.1790"/>
<evidence type="ECO:0000256" key="1">
    <source>
        <dbReference type="SAM" id="Phobius"/>
    </source>
</evidence>
<name>A0A133N4U6_CLOPF</name>
<comment type="caution">
    <text evidence="2">The sequence shown here is derived from an EMBL/GenBank/DDBJ whole genome shotgun (WGS) entry which is preliminary data.</text>
</comment>
<keyword evidence="1" id="KW-0472">Membrane</keyword>
<feature type="transmembrane region" description="Helical" evidence="1">
    <location>
        <begin position="20"/>
        <end position="42"/>
    </location>
</feature>
<protein>
    <submittedName>
        <fullName evidence="2">Uncharacterized protein</fullName>
    </submittedName>
</protein>
<feature type="transmembrane region" description="Helical" evidence="1">
    <location>
        <begin position="234"/>
        <end position="256"/>
    </location>
</feature>
<keyword evidence="1" id="KW-1133">Transmembrane helix</keyword>